<evidence type="ECO:0000313" key="1">
    <source>
        <dbReference type="EMBL" id="KAJ3559363.1"/>
    </source>
</evidence>
<dbReference type="Proteomes" id="UP001148662">
    <property type="component" value="Unassembled WGS sequence"/>
</dbReference>
<protein>
    <submittedName>
        <fullName evidence="1">Uncharacterized protein</fullName>
    </submittedName>
</protein>
<proteinExistence type="predicted"/>
<dbReference type="EMBL" id="JANHOG010000030">
    <property type="protein sequence ID" value="KAJ3559363.1"/>
    <property type="molecule type" value="Genomic_DNA"/>
</dbReference>
<accession>A0ACC1TEF2</accession>
<keyword evidence="2" id="KW-1185">Reference proteome</keyword>
<gene>
    <name evidence="1" type="ORF">NM688_g391</name>
</gene>
<comment type="caution">
    <text evidence="1">The sequence shown here is derived from an EMBL/GenBank/DDBJ whole genome shotgun (WGS) entry which is preliminary data.</text>
</comment>
<organism evidence="1 2">
    <name type="scientific">Phlebia brevispora</name>
    <dbReference type="NCBI Taxonomy" id="194682"/>
    <lineage>
        <taxon>Eukaryota</taxon>
        <taxon>Fungi</taxon>
        <taxon>Dikarya</taxon>
        <taxon>Basidiomycota</taxon>
        <taxon>Agaricomycotina</taxon>
        <taxon>Agaricomycetes</taxon>
        <taxon>Polyporales</taxon>
        <taxon>Meruliaceae</taxon>
        <taxon>Phlebia</taxon>
    </lineage>
</organism>
<name>A0ACC1TEF2_9APHY</name>
<evidence type="ECO:0000313" key="2">
    <source>
        <dbReference type="Proteomes" id="UP001148662"/>
    </source>
</evidence>
<reference evidence="1" key="1">
    <citation type="submission" date="2022-07" db="EMBL/GenBank/DDBJ databases">
        <title>Genome Sequence of Phlebia brevispora.</title>
        <authorList>
            <person name="Buettner E."/>
        </authorList>
    </citation>
    <scope>NUCLEOTIDE SEQUENCE</scope>
    <source>
        <strain evidence="1">MPL23</strain>
    </source>
</reference>
<sequence length="764" mass="86839">MSRFATPPPSDLTNLTLSTPTAHRDVHDPRFQEAKLDLKREAHCSDAGPFSREVCPDWFCTSVLPPLRDDINLCHVIDGLISKDVIKGGRFSTFQLDPKEIEGNENVIFRERLQTLVGSIVKTARTPTTKPTMKFYHNGEKVPRSYIRKNKTRPDSYGLLLTAPQGEKDPVHWIDLGLLGEVKKVDTEGSRGDDEVKLAWNMHYCLCEDPRRRFIFAFTIENTEMRLWFCSRQNLIITRAFNFITDCSRTVYFFLTLMFATTYRLGWDPTMTRCPDGQYDIKVYSAPNQFTHYRTLQLVSDYEVDSTFGRGARMWKVRRLDATGQPYGEPLTLRDYWIEFDRPREGATYRRLRDANSSDSYQALLDDFFCAVVIDGDVYIEEEQQYDNSHTLALHDAVVPEGSPIFTFKGAKGIDTGAVGNYPIKKVLKADIKGKLTLEPLVHYRIVVEETLRPLHELCSVGKIFTALGHVCAALQAMHEQGLVHRNVCPENIMVDSSRIRLTGLEQVKHMQDTSIHTERIVSSNFTAVEVAWETWAFGKGEPVPSSSESYSYSASVVETDVAGTVHQAILAVPFRYNPLHDLESVWWVAVYVMVKREAQDSNPDASHLLAKEKLDPFCSETSKELYLKGSRSLKNILDTRDNQSIKYVATVLSKLQSLLQDTYKCAEQDPSRINEQVAREAIVQFRKAFLKMASHFEENDIILAPHGRRDRSTEGAKQPQPGSRPKKQSPRVTKPSGLNAGTRKRTQLAVAPANDDRKKRRIS</sequence>